<comment type="catalytic activity">
    <reaction evidence="8">
        <text>RNA(n) + a ribonucleoside 5'-triphosphate = RNA(n+1) + diphosphate</text>
        <dbReference type="Rhea" id="RHEA:21248"/>
        <dbReference type="Rhea" id="RHEA-COMP:14527"/>
        <dbReference type="Rhea" id="RHEA-COMP:17342"/>
        <dbReference type="ChEBI" id="CHEBI:33019"/>
        <dbReference type="ChEBI" id="CHEBI:61557"/>
        <dbReference type="ChEBI" id="CHEBI:140395"/>
        <dbReference type="EC" id="2.7.7.48"/>
    </reaction>
</comment>
<proteinExistence type="predicted"/>
<evidence type="ECO:0000256" key="7">
    <source>
        <dbReference type="ARBA" id="ARBA00030248"/>
    </source>
</evidence>
<sequence>MKSLLLLWIKVAQETATWCCTSADLDIKTVKARTKTEGKSFLTITLPAFGKAFEEALDQGRVDLRLFTSFRCRAGLPLFLGGFLDRVFDRNTGRLLDEPCIDAIIAVRQLTLMFGKLFEPCSDTRTRKAMREFIECDNNVGAMEVLWNDHCDRFGRISSMLFADLFTAVDRKIYFGDVLPKHGPGATADRLIGNEKFSLLTWTARLEEIFPFGDYLFPSASYWEQFDAVDILEPEAEVPVKVTPVPKTAKTPRIIAIEPTCMQYVQQGLLEIISEELRSYKVTGSRRTNHLRDLICSDDQVPNQELAYEGSRYGDLATLDLSEASDRVSSQLVFRMMEGWPHLRKAAFASRSTRASVPGEGIISLSKFASMGSALCFPIEAMVFLTCVFIGIEDELNRPLTRRDILSHIGRVRIYGDDIIVPVEYVHSVIRSLELFGAKVNRNKSFWTGKFRESCGKEYYDGTDISIVRVRHSYPSSLRDATGVISWISLRNQFYKSGYWQTTRWLDEQLSRIVKHYPVVADTSPVQGRHSFLGYETQRMCERLHSPLVKGYVIVANSPINTIDEYGALLKYFLKRSVEPFTEGHLERSGRPRSVALKPRYDSPF</sequence>
<dbReference type="GO" id="GO:0046872">
    <property type="term" value="F:metal ion binding"/>
    <property type="evidence" value="ECO:0007669"/>
    <property type="project" value="UniProtKB-KW"/>
</dbReference>
<keyword evidence="5" id="KW-0547">Nucleotide-binding</keyword>
<reference evidence="11" key="1">
    <citation type="submission" date="2019-05" db="EMBL/GenBank/DDBJ databases">
        <title>Metatranscriptomic reconstruction reveals RNA viruses with the potential to shape carbon cycling in soil.</title>
        <authorList>
            <person name="Starr E.P."/>
            <person name="Nuccio E."/>
            <person name="Pett-Ridge J."/>
            <person name="Banfield J.F."/>
            <person name="Firestone M.K."/>
        </authorList>
    </citation>
    <scope>NUCLEOTIDE SEQUENCE</scope>
    <source>
        <strain evidence="11">H2_Rhizo_Litter_49_scaffold_1507</strain>
    </source>
</reference>
<dbReference type="GO" id="GO:0039694">
    <property type="term" value="P:viral RNA genome replication"/>
    <property type="evidence" value="ECO:0007669"/>
    <property type="project" value="InterPro"/>
</dbReference>
<dbReference type="PROSITE" id="PS50522">
    <property type="entry name" value="RDRP_PHAGE"/>
    <property type="match status" value="1"/>
</dbReference>
<keyword evidence="9" id="KW-0460">Magnesium</keyword>
<evidence type="ECO:0000256" key="5">
    <source>
        <dbReference type="ARBA" id="ARBA00022741"/>
    </source>
</evidence>
<evidence type="ECO:0000256" key="3">
    <source>
        <dbReference type="ARBA" id="ARBA00022679"/>
    </source>
</evidence>
<evidence type="ECO:0000256" key="1">
    <source>
        <dbReference type="ARBA" id="ARBA00012494"/>
    </source>
</evidence>
<keyword evidence="2 11" id="KW-0696">RNA-directed RNA polymerase</keyword>
<dbReference type="InterPro" id="IPR007096">
    <property type="entry name" value="RNA-dir_Rpol_cat_phage"/>
</dbReference>
<comment type="cofactor">
    <cofactor evidence="9">
        <name>Mg(2+)</name>
        <dbReference type="ChEBI" id="CHEBI:18420"/>
    </cofactor>
    <text evidence="9">Binds 2 Mg(2+) per subunit.</text>
</comment>
<organism evidence="11">
    <name type="scientific">Leviviridae sp</name>
    <dbReference type="NCBI Taxonomy" id="2027243"/>
    <lineage>
        <taxon>Viruses</taxon>
        <taxon>Riboviria</taxon>
        <taxon>Orthornavirae</taxon>
        <taxon>Lenarviricota</taxon>
        <taxon>Leviviricetes</taxon>
        <taxon>Norzivirales</taxon>
        <taxon>Fiersviridae</taxon>
    </lineage>
</organism>
<evidence type="ECO:0000313" key="11">
    <source>
        <dbReference type="EMBL" id="QDH87005.1"/>
    </source>
</evidence>
<feature type="binding site" evidence="9">
    <location>
        <position position="320"/>
    </location>
    <ligand>
        <name>Mg(2+)</name>
        <dbReference type="ChEBI" id="CHEBI:18420"/>
        <label>2</label>
    </ligand>
</feature>
<evidence type="ECO:0000256" key="2">
    <source>
        <dbReference type="ARBA" id="ARBA00022484"/>
    </source>
</evidence>
<dbReference type="EC" id="2.7.7.48" evidence="1"/>
<evidence type="ECO:0000256" key="9">
    <source>
        <dbReference type="PIRSR" id="PIRSR605093-1"/>
    </source>
</evidence>
<evidence type="ECO:0000256" key="8">
    <source>
        <dbReference type="ARBA" id="ARBA00048744"/>
    </source>
</evidence>
<keyword evidence="9" id="KW-0479">Metal-binding</keyword>
<keyword evidence="6" id="KW-0693">Viral RNA replication</keyword>
<evidence type="ECO:0000256" key="6">
    <source>
        <dbReference type="ARBA" id="ARBA00022953"/>
    </source>
</evidence>
<keyword evidence="4" id="KW-0548">Nucleotidyltransferase</keyword>
<protein>
    <recommendedName>
        <fullName evidence="1">RNA-directed RNA polymerase</fullName>
        <ecNumber evidence="1">2.7.7.48</ecNumber>
    </recommendedName>
    <alternativeName>
        <fullName evidence="7">RNA replicase beta chain</fullName>
    </alternativeName>
</protein>
<evidence type="ECO:0000256" key="4">
    <source>
        <dbReference type="ARBA" id="ARBA00022695"/>
    </source>
</evidence>
<dbReference type="InterPro" id="IPR005093">
    <property type="entry name" value="RNArep_beta"/>
</dbReference>
<accession>A0A514D061</accession>
<feature type="domain" description="RdRp catalytic" evidence="10">
    <location>
        <begin position="305"/>
        <end position="449"/>
    </location>
</feature>
<name>A0A514D061_9VIRU</name>
<keyword evidence="3" id="KW-0808">Transferase</keyword>
<evidence type="ECO:0000259" key="10">
    <source>
        <dbReference type="PROSITE" id="PS50522"/>
    </source>
</evidence>
<dbReference type="GO" id="GO:0003968">
    <property type="term" value="F:RNA-directed RNA polymerase activity"/>
    <property type="evidence" value="ECO:0007669"/>
    <property type="project" value="UniProtKB-KW"/>
</dbReference>
<gene>
    <name evidence="11" type="ORF">H2RhizoLitter491507_000001</name>
</gene>
<dbReference type="Pfam" id="PF03431">
    <property type="entry name" value="RNA_replicase_B"/>
    <property type="match status" value="1"/>
</dbReference>
<feature type="binding site" evidence="9">
    <location>
        <position position="417"/>
    </location>
    <ligand>
        <name>Mg(2+)</name>
        <dbReference type="ChEBI" id="CHEBI:18420"/>
        <label>2</label>
    </ligand>
</feature>
<dbReference type="EMBL" id="MN033093">
    <property type="protein sequence ID" value="QDH87005.1"/>
    <property type="molecule type" value="Genomic_RNA"/>
</dbReference>
<dbReference type="GO" id="GO:0000166">
    <property type="term" value="F:nucleotide binding"/>
    <property type="evidence" value="ECO:0007669"/>
    <property type="project" value="UniProtKB-KW"/>
</dbReference>
<feature type="binding site" evidence="9">
    <location>
        <position position="418"/>
    </location>
    <ligand>
        <name>Mg(2+)</name>
        <dbReference type="ChEBI" id="CHEBI:18420"/>
        <label>2</label>
    </ligand>
</feature>